<name>A0ABU1BG64_PSEHA</name>
<protein>
    <submittedName>
        <fullName evidence="6">AraC family transcriptional regulator</fullName>
    </submittedName>
</protein>
<keyword evidence="7" id="KW-1185">Reference proteome</keyword>
<feature type="transmembrane region" description="Helical" evidence="4">
    <location>
        <begin position="6"/>
        <end position="23"/>
    </location>
</feature>
<evidence type="ECO:0000313" key="6">
    <source>
        <dbReference type="EMBL" id="MDQ9093468.1"/>
    </source>
</evidence>
<reference evidence="6 7" key="1">
    <citation type="submission" date="2023-08" db="EMBL/GenBank/DDBJ databases">
        <title>Pseudoalteromonas haloplanktis LL1 genome.</title>
        <authorList>
            <person name="Wu S."/>
        </authorList>
    </citation>
    <scope>NUCLEOTIDE SEQUENCE [LARGE SCALE GENOMIC DNA]</scope>
    <source>
        <strain evidence="6 7">LL1</strain>
    </source>
</reference>
<dbReference type="PANTHER" id="PTHR43280:SF2">
    <property type="entry name" value="HTH-TYPE TRANSCRIPTIONAL REGULATOR EXSA"/>
    <property type="match status" value="1"/>
</dbReference>
<dbReference type="EMBL" id="JAVIFY010000016">
    <property type="protein sequence ID" value="MDQ9093468.1"/>
    <property type="molecule type" value="Genomic_DNA"/>
</dbReference>
<dbReference type="Gene3D" id="1.10.10.60">
    <property type="entry name" value="Homeodomain-like"/>
    <property type="match status" value="1"/>
</dbReference>
<dbReference type="InterPro" id="IPR018060">
    <property type="entry name" value="HTH_AraC"/>
</dbReference>
<accession>A0ABU1BG64</accession>
<dbReference type="PROSITE" id="PS00041">
    <property type="entry name" value="HTH_ARAC_FAMILY_1"/>
    <property type="match status" value="1"/>
</dbReference>
<evidence type="ECO:0000256" key="4">
    <source>
        <dbReference type="SAM" id="Phobius"/>
    </source>
</evidence>
<proteinExistence type="predicted"/>
<dbReference type="PROSITE" id="PS01124">
    <property type="entry name" value="HTH_ARAC_FAMILY_2"/>
    <property type="match status" value="1"/>
</dbReference>
<keyword evidence="2" id="KW-0238">DNA-binding</keyword>
<keyword evidence="4" id="KW-0472">Membrane</keyword>
<evidence type="ECO:0000256" key="1">
    <source>
        <dbReference type="ARBA" id="ARBA00023015"/>
    </source>
</evidence>
<dbReference type="InterPro" id="IPR020449">
    <property type="entry name" value="Tscrpt_reg_AraC-type_HTH"/>
</dbReference>
<keyword evidence="4" id="KW-1133">Transmembrane helix</keyword>
<dbReference type="RefSeq" id="WP_309039562.1">
    <property type="nucleotide sequence ID" value="NZ_JAVIFY010000016.1"/>
</dbReference>
<feature type="transmembrane region" description="Helical" evidence="4">
    <location>
        <begin position="176"/>
        <end position="197"/>
    </location>
</feature>
<dbReference type="Pfam" id="PF12833">
    <property type="entry name" value="HTH_18"/>
    <property type="match status" value="1"/>
</dbReference>
<dbReference type="PANTHER" id="PTHR43280">
    <property type="entry name" value="ARAC-FAMILY TRANSCRIPTIONAL REGULATOR"/>
    <property type="match status" value="1"/>
</dbReference>
<dbReference type="SUPFAM" id="SSF46689">
    <property type="entry name" value="Homeodomain-like"/>
    <property type="match status" value="1"/>
</dbReference>
<dbReference type="InterPro" id="IPR009057">
    <property type="entry name" value="Homeodomain-like_sf"/>
</dbReference>
<organism evidence="6 7">
    <name type="scientific">Pseudoalteromonas haloplanktis</name>
    <name type="common">Alteromonas haloplanktis</name>
    <dbReference type="NCBI Taxonomy" id="228"/>
    <lineage>
        <taxon>Bacteria</taxon>
        <taxon>Pseudomonadati</taxon>
        <taxon>Pseudomonadota</taxon>
        <taxon>Gammaproteobacteria</taxon>
        <taxon>Alteromonadales</taxon>
        <taxon>Pseudoalteromonadaceae</taxon>
        <taxon>Pseudoalteromonas</taxon>
    </lineage>
</organism>
<evidence type="ECO:0000259" key="5">
    <source>
        <dbReference type="PROSITE" id="PS01124"/>
    </source>
</evidence>
<keyword evidence="4" id="KW-0812">Transmembrane</keyword>
<dbReference type="InterPro" id="IPR018062">
    <property type="entry name" value="HTH_AraC-typ_CS"/>
</dbReference>
<gene>
    <name evidence="6" type="ORF">RC083_17990</name>
</gene>
<dbReference type="SMART" id="SM00342">
    <property type="entry name" value="HTH_ARAC"/>
    <property type="match status" value="1"/>
</dbReference>
<feature type="transmembrane region" description="Helical" evidence="4">
    <location>
        <begin position="53"/>
        <end position="79"/>
    </location>
</feature>
<dbReference type="Proteomes" id="UP001226574">
    <property type="component" value="Unassembled WGS sequence"/>
</dbReference>
<comment type="caution">
    <text evidence="6">The sequence shown here is derived from an EMBL/GenBank/DDBJ whole genome shotgun (WGS) entry which is preliminary data.</text>
</comment>
<feature type="transmembrane region" description="Helical" evidence="4">
    <location>
        <begin position="145"/>
        <end position="164"/>
    </location>
</feature>
<evidence type="ECO:0000256" key="3">
    <source>
        <dbReference type="ARBA" id="ARBA00023163"/>
    </source>
</evidence>
<dbReference type="PRINTS" id="PR00032">
    <property type="entry name" value="HTHARAC"/>
</dbReference>
<feature type="transmembrane region" description="Helical" evidence="4">
    <location>
        <begin position="30"/>
        <end position="47"/>
    </location>
</feature>
<sequence>MEAISLINAGIIAVSIQGSAILWRKQGHKGICLFMLLTAFAATMNIVESYQLYFSIFNITPVFQLLFGPALYLACTGLTRKELSVLDSLHFLPALISLAFTSYIQAIIALGTLSRIGYSVLTAHKLNSYKKSLDSERSDSDEYSFQWMIWTILLTALFNLFDIIRLNLQPYITSEVNLFGQAFNNSLWLVVIIFITYKLSTQEHSPAITNKTIDTSQTKEDPEQYSAIYTAVDNQVKSQQLFRIERLTLSQLSGDLGLQQRDVSRAINLNANKTFNGYINGLRVDYVCNLLRSGVQQSVTELAFEAGFSSKAVFNRSFKEFTGMTPSQYKAQQE</sequence>
<keyword evidence="1" id="KW-0805">Transcription regulation</keyword>
<keyword evidence="3" id="KW-0804">Transcription</keyword>
<evidence type="ECO:0000256" key="2">
    <source>
        <dbReference type="ARBA" id="ARBA00023125"/>
    </source>
</evidence>
<feature type="transmembrane region" description="Helical" evidence="4">
    <location>
        <begin position="91"/>
        <end position="113"/>
    </location>
</feature>
<evidence type="ECO:0000313" key="7">
    <source>
        <dbReference type="Proteomes" id="UP001226574"/>
    </source>
</evidence>
<feature type="domain" description="HTH araC/xylS-type" evidence="5">
    <location>
        <begin position="226"/>
        <end position="332"/>
    </location>
</feature>